<comment type="caution">
    <text evidence="1">The sequence shown here is derived from an EMBL/GenBank/DDBJ whole genome shotgun (WGS) entry which is preliminary data.</text>
</comment>
<name>A0A9N9I5T2_9GLOM</name>
<dbReference type="Proteomes" id="UP000789342">
    <property type="component" value="Unassembled WGS sequence"/>
</dbReference>
<proteinExistence type="predicted"/>
<reference evidence="1" key="1">
    <citation type="submission" date="2021-06" db="EMBL/GenBank/DDBJ databases">
        <authorList>
            <person name="Kallberg Y."/>
            <person name="Tangrot J."/>
            <person name="Rosling A."/>
        </authorList>
    </citation>
    <scope>NUCLEOTIDE SEQUENCE</scope>
    <source>
        <strain evidence="1">CL551</strain>
    </source>
</reference>
<protein>
    <submittedName>
        <fullName evidence="1">3589_t:CDS:1</fullName>
    </submittedName>
</protein>
<evidence type="ECO:0000313" key="1">
    <source>
        <dbReference type="EMBL" id="CAG8721740.1"/>
    </source>
</evidence>
<accession>A0A9N9I5T2</accession>
<dbReference type="AlphaFoldDB" id="A0A9N9I5T2"/>
<keyword evidence="2" id="KW-1185">Reference proteome</keyword>
<dbReference type="EMBL" id="CAJVPV010022751">
    <property type="protein sequence ID" value="CAG8721740.1"/>
    <property type="molecule type" value="Genomic_DNA"/>
</dbReference>
<feature type="non-terminal residue" evidence="1">
    <location>
        <position position="1"/>
    </location>
</feature>
<sequence>RWTIPKEVLGDTWEPKLRTIEKLDNLTVNQWLNKWEVFGKQEIIKQLKNKWENPRPTTLEEMIEKTWDKKYRKSEKIGIRSAITVEELNEELSQLKKEEETIKREP</sequence>
<gene>
    <name evidence="1" type="ORF">AMORRO_LOCUS13384</name>
</gene>
<organism evidence="1 2">
    <name type="scientific">Acaulospora morrowiae</name>
    <dbReference type="NCBI Taxonomy" id="94023"/>
    <lineage>
        <taxon>Eukaryota</taxon>
        <taxon>Fungi</taxon>
        <taxon>Fungi incertae sedis</taxon>
        <taxon>Mucoromycota</taxon>
        <taxon>Glomeromycotina</taxon>
        <taxon>Glomeromycetes</taxon>
        <taxon>Diversisporales</taxon>
        <taxon>Acaulosporaceae</taxon>
        <taxon>Acaulospora</taxon>
    </lineage>
</organism>
<evidence type="ECO:0000313" key="2">
    <source>
        <dbReference type="Proteomes" id="UP000789342"/>
    </source>
</evidence>